<protein>
    <submittedName>
        <fullName evidence="1">Uncharacterized protein</fullName>
    </submittedName>
</protein>
<dbReference type="AlphaFoldDB" id="A0A7W6LP19"/>
<dbReference type="EMBL" id="JACIEU010000006">
    <property type="protein sequence ID" value="MBB4147873.1"/>
    <property type="molecule type" value="Genomic_DNA"/>
</dbReference>
<comment type="caution">
    <text evidence="1">The sequence shown here is derived from an EMBL/GenBank/DDBJ whole genome shotgun (WGS) entry which is preliminary data.</text>
</comment>
<proteinExistence type="predicted"/>
<keyword evidence="2" id="KW-1185">Reference proteome</keyword>
<evidence type="ECO:0000313" key="2">
    <source>
        <dbReference type="Proteomes" id="UP000590524"/>
    </source>
</evidence>
<accession>A0A7W6LP19</accession>
<sequence>MRINITVDCHKAFINSRLGDQQVAHRAAAHACQQGEKAKVTNVWRLSDLGLRAAIPQTTQLRHPSEGWDLTSFWVLRRTERCQPSLA</sequence>
<evidence type="ECO:0000313" key="1">
    <source>
        <dbReference type="EMBL" id="MBB4147873.1"/>
    </source>
</evidence>
<gene>
    <name evidence="1" type="ORF">GGQ90_001651</name>
</gene>
<name>A0A7W6LP19_9SPHN</name>
<reference evidence="1 2" key="1">
    <citation type="submission" date="2020-08" db="EMBL/GenBank/DDBJ databases">
        <title>Genomic Encyclopedia of Type Strains, Phase IV (KMG-IV): sequencing the most valuable type-strain genomes for metagenomic binning, comparative biology and taxonomic classification.</title>
        <authorList>
            <person name="Goeker M."/>
        </authorList>
    </citation>
    <scope>NUCLEOTIDE SEQUENCE [LARGE SCALE GENOMIC DNA]</scope>
    <source>
        <strain evidence="1 2">DSM 19371</strain>
    </source>
</reference>
<organism evidence="1 2">
    <name type="scientific">Sphingobium scionense</name>
    <dbReference type="NCBI Taxonomy" id="1404341"/>
    <lineage>
        <taxon>Bacteria</taxon>
        <taxon>Pseudomonadati</taxon>
        <taxon>Pseudomonadota</taxon>
        <taxon>Alphaproteobacteria</taxon>
        <taxon>Sphingomonadales</taxon>
        <taxon>Sphingomonadaceae</taxon>
        <taxon>Sphingobium</taxon>
    </lineage>
</organism>
<dbReference type="Proteomes" id="UP000590524">
    <property type="component" value="Unassembled WGS sequence"/>
</dbReference>
<dbReference type="RefSeq" id="WP_223178157.1">
    <property type="nucleotide sequence ID" value="NZ_JACIEU010000006.1"/>
</dbReference>